<evidence type="ECO:0000313" key="11">
    <source>
        <dbReference type="EMBL" id="QHT61600.1"/>
    </source>
</evidence>
<dbReference type="KEGG" id="plyc:GXP70_17570"/>
<dbReference type="InterPro" id="IPR011059">
    <property type="entry name" value="Metal-dep_hydrolase_composite"/>
</dbReference>
<evidence type="ECO:0000256" key="7">
    <source>
        <dbReference type="ARBA" id="ARBA00069718"/>
    </source>
</evidence>
<evidence type="ECO:0000313" key="12">
    <source>
        <dbReference type="Proteomes" id="UP000476064"/>
    </source>
</evidence>
<evidence type="ECO:0000256" key="6">
    <source>
        <dbReference type="ARBA" id="ARBA00047720"/>
    </source>
</evidence>
<evidence type="ECO:0000256" key="1">
    <source>
        <dbReference type="ARBA" id="ARBA00001936"/>
    </source>
</evidence>
<dbReference type="HAMAP" id="MF_01518">
    <property type="entry name" value="Adenine_deamin"/>
    <property type="match status" value="1"/>
</dbReference>
<dbReference type="EMBL" id="CP048209">
    <property type="protein sequence ID" value="QHT61600.1"/>
    <property type="molecule type" value="Genomic_DNA"/>
</dbReference>
<dbReference type="CDD" id="cd01295">
    <property type="entry name" value="AdeC"/>
    <property type="match status" value="1"/>
</dbReference>
<dbReference type="InterPro" id="IPR026912">
    <property type="entry name" value="Adenine_deam_C"/>
</dbReference>
<evidence type="ECO:0000259" key="9">
    <source>
        <dbReference type="Pfam" id="PF01979"/>
    </source>
</evidence>
<keyword evidence="12" id="KW-1185">Reference proteome</keyword>
<evidence type="ECO:0000256" key="5">
    <source>
        <dbReference type="ARBA" id="ARBA00023211"/>
    </source>
</evidence>
<dbReference type="PANTHER" id="PTHR11113">
    <property type="entry name" value="N-ACETYLGLUCOSAMINE-6-PHOSPHATE DEACETYLASE"/>
    <property type="match status" value="1"/>
</dbReference>
<dbReference type="SUPFAM" id="SSF51556">
    <property type="entry name" value="Metallo-dependent hydrolases"/>
    <property type="match status" value="1"/>
</dbReference>
<dbReference type="GO" id="GO:0000034">
    <property type="term" value="F:adenine deaminase activity"/>
    <property type="evidence" value="ECO:0007669"/>
    <property type="project" value="UniProtKB-UniRule"/>
</dbReference>
<comment type="cofactor">
    <cofactor evidence="1 8">
        <name>Mn(2+)</name>
        <dbReference type="ChEBI" id="CHEBI:29035"/>
    </cofactor>
</comment>
<dbReference type="SUPFAM" id="SSF51338">
    <property type="entry name" value="Composite domain of metallo-dependent hydrolases"/>
    <property type="match status" value="1"/>
</dbReference>
<sequence>MEQEREALRRRILVAGKRMPADLVIKQATIVNVFTGELMEGDVAVVDGVIAGIGTYEGKETIQAEGRYLVPGFIDGHVHVESSMLAPGEFAKLLLLHGVTAAVTDPHEIGNVAGEDGIAYMLRSAESLPVDLFVMLPSCVPATSFESGGAVLEAERLAPFYAHPQVLGLAEVMNFPAVAGAEDAMLSKLADAQRRRIDGHAAGIGREELNIYMAAGIRTDHECVTAMEAKDRLDLGMHLMIREGTVARNLDLLLPAITQRNARRALFVTDDKLPDDLVAEGSVDHVARLAIRKGLDPITAIQMITINAAECFGLRDRGAIAPGYKADMLLLDDLGSIAIHAVYKAGVRIVEQGILDTSAFPAPIPQGDLPPSIAAMQVKAVASQDLDIPLSSDRCNVIEIIPNQIVTRHLQETVDIRDGKFRPSVDKDQLKLAVVERHHATGNVGVGIVKGFGFGKGAIASSVSHDSHNIVVAGASDEDMLAAIEHLAAHNGGLAVVMDGRVLAALDLPIAGLMSDRPYGEVCMRLEQVKRALDSIGARRSFNPFLTLSFLTLPVIPSLKLTDKGLFDFASFSHIAVQCP</sequence>
<keyword evidence="5 8" id="KW-0464">Manganese</keyword>
<gene>
    <name evidence="8 11" type="primary">ade</name>
    <name evidence="11" type="ORF">GXP70_17570</name>
</gene>
<evidence type="ECO:0000256" key="2">
    <source>
        <dbReference type="ARBA" id="ARBA00006773"/>
    </source>
</evidence>
<evidence type="ECO:0000256" key="4">
    <source>
        <dbReference type="ARBA" id="ARBA00022801"/>
    </source>
</evidence>
<evidence type="ECO:0000256" key="3">
    <source>
        <dbReference type="ARBA" id="ARBA00012782"/>
    </source>
</evidence>
<dbReference type="Pfam" id="PF13382">
    <property type="entry name" value="Adenine_deam_C"/>
    <property type="match status" value="1"/>
</dbReference>
<dbReference type="PANTHER" id="PTHR11113:SF2">
    <property type="entry name" value="ADENINE DEAMINASE"/>
    <property type="match status" value="1"/>
</dbReference>
<name>A0A6C0G4A7_9BACL</name>
<feature type="domain" description="Amidohydrolase-related" evidence="9">
    <location>
        <begin position="68"/>
        <end position="337"/>
    </location>
</feature>
<evidence type="ECO:0000256" key="8">
    <source>
        <dbReference type="HAMAP-Rule" id="MF_01518"/>
    </source>
</evidence>
<dbReference type="InterPro" id="IPR032466">
    <property type="entry name" value="Metal_Hydrolase"/>
</dbReference>
<comment type="catalytic activity">
    <reaction evidence="6 8">
        <text>adenine + H2O + H(+) = hypoxanthine + NH4(+)</text>
        <dbReference type="Rhea" id="RHEA:23688"/>
        <dbReference type="ChEBI" id="CHEBI:15377"/>
        <dbReference type="ChEBI" id="CHEBI:15378"/>
        <dbReference type="ChEBI" id="CHEBI:16708"/>
        <dbReference type="ChEBI" id="CHEBI:17368"/>
        <dbReference type="ChEBI" id="CHEBI:28938"/>
        <dbReference type="EC" id="3.5.4.2"/>
    </reaction>
</comment>
<evidence type="ECO:0000259" key="10">
    <source>
        <dbReference type="Pfam" id="PF13382"/>
    </source>
</evidence>
<dbReference type="Proteomes" id="UP000476064">
    <property type="component" value="Chromosome"/>
</dbReference>
<feature type="domain" description="Adenine deaminase C-terminal" evidence="10">
    <location>
        <begin position="404"/>
        <end position="572"/>
    </location>
</feature>
<dbReference type="InterPro" id="IPR006679">
    <property type="entry name" value="Adenine_deam"/>
</dbReference>
<dbReference type="InterPro" id="IPR006680">
    <property type="entry name" value="Amidohydro-rel"/>
</dbReference>
<dbReference type="GO" id="GO:0006146">
    <property type="term" value="P:adenine catabolic process"/>
    <property type="evidence" value="ECO:0007669"/>
    <property type="project" value="InterPro"/>
</dbReference>
<dbReference type="AlphaFoldDB" id="A0A6C0G4A7"/>
<dbReference type="Gene3D" id="2.30.40.10">
    <property type="entry name" value="Urease, subunit C, domain 1"/>
    <property type="match status" value="1"/>
</dbReference>
<protein>
    <recommendedName>
        <fullName evidence="7 8">Adenine deaminase</fullName>
        <shortName evidence="8">Adenase</shortName>
        <shortName evidence="8">Adenine aminase</shortName>
        <ecNumber evidence="3 8">3.5.4.2</ecNumber>
    </recommendedName>
</protein>
<dbReference type="EC" id="3.5.4.2" evidence="3 8"/>
<reference evidence="11 12" key="1">
    <citation type="submission" date="2020-01" db="EMBL/GenBank/DDBJ databases">
        <title>Paenibacillus sp. nov., isolated from tomato rhizosphere.</title>
        <authorList>
            <person name="Weon H.-Y."/>
            <person name="Lee S.A."/>
        </authorList>
    </citation>
    <scope>NUCLEOTIDE SEQUENCE [LARGE SCALE GENOMIC DNA]</scope>
    <source>
        <strain evidence="11 12">12200R-189</strain>
    </source>
</reference>
<proteinExistence type="inferred from homology"/>
<keyword evidence="4 8" id="KW-0378">Hydrolase</keyword>
<dbReference type="FunFam" id="3.20.20.140:FF:000016">
    <property type="entry name" value="Adenine deaminase"/>
    <property type="match status" value="1"/>
</dbReference>
<dbReference type="Gene3D" id="3.20.20.140">
    <property type="entry name" value="Metal-dependent hydrolases"/>
    <property type="match status" value="1"/>
</dbReference>
<dbReference type="RefSeq" id="WP_162358039.1">
    <property type="nucleotide sequence ID" value="NZ_CP048209.1"/>
</dbReference>
<organism evidence="11 12">
    <name type="scientific">Paenibacillus lycopersici</name>
    <dbReference type="NCBI Taxonomy" id="2704462"/>
    <lineage>
        <taxon>Bacteria</taxon>
        <taxon>Bacillati</taxon>
        <taxon>Bacillota</taxon>
        <taxon>Bacilli</taxon>
        <taxon>Bacillales</taxon>
        <taxon>Paenibacillaceae</taxon>
        <taxon>Paenibacillus</taxon>
    </lineage>
</organism>
<dbReference type="Pfam" id="PF01979">
    <property type="entry name" value="Amidohydro_1"/>
    <property type="match status" value="1"/>
</dbReference>
<comment type="similarity">
    <text evidence="2 8">Belongs to the metallo-dependent hydrolases superfamily. Adenine deaminase family.</text>
</comment>
<accession>A0A6C0G4A7</accession>
<dbReference type="NCBIfam" id="TIGR01178">
    <property type="entry name" value="ade"/>
    <property type="match status" value="1"/>
</dbReference>